<keyword evidence="4" id="KW-0408">Iron</keyword>
<dbReference type="Proteomes" id="UP000192578">
    <property type="component" value="Unassembled WGS sequence"/>
</dbReference>
<dbReference type="InterPro" id="IPR036671">
    <property type="entry name" value="DPH_MB_sf"/>
</dbReference>
<evidence type="ECO:0000256" key="3">
    <source>
        <dbReference type="ARBA" id="ARBA00022833"/>
    </source>
</evidence>
<evidence type="ECO:0000259" key="5">
    <source>
        <dbReference type="PROSITE" id="PS50076"/>
    </source>
</evidence>
<dbReference type="InterPro" id="IPR036869">
    <property type="entry name" value="J_dom_sf"/>
</dbReference>
<keyword evidence="8" id="KW-1185">Reference proteome</keyword>
<keyword evidence="3" id="KW-0862">Zinc</keyword>
<dbReference type="CDD" id="cd06257">
    <property type="entry name" value="DnaJ"/>
    <property type="match status" value="1"/>
</dbReference>
<dbReference type="SUPFAM" id="SSF46565">
    <property type="entry name" value="Chaperone J-domain"/>
    <property type="match status" value="1"/>
</dbReference>
<feature type="domain" description="J" evidence="5">
    <location>
        <begin position="7"/>
        <end position="82"/>
    </location>
</feature>
<gene>
    <name evidence="7" type="ORF">BV898_10975</name>
</gene>
<proteinExistence type="inferred from homology"/>
<evidence type="ECO:0000256" key="4">
    <source>
        <dbReference type="ARBA" id="ARBA00023004"/>
    </source>
</evidence>
<dbReference type="PRINTS" id="PR00625">
    <property type="entry name" value="JDOMAIN"/>
</dbReference>
<evidence type="ECO:0000313" key="8">
    <source>
        <dbReference type="Proteomes" id="UP000192578"/>
    </source>
</evidence>
<dbReference type="GO" id="GO:0001671">
    <property type="term" value="F:ATPase activator activity"/>
    <property type="evidence" value="ECO:0007669"/>
    <property type="project" value="TreeGrafter"/>
</dbReference>
<evidence type="ECO:0000256" key="2">
    <source>
        <dbReference type="ARBA" id="ARBA00022723"/>
    </source>
</evidence>
<comment type="caution">
    <text evidence="7">The sequence shown here is derived from an EMBL/GenBank/DDBJ whole genome shotgun (WGS) entry which is preliminary data.</text>
</comment>
<name>A0A1W0WI10_HYPEX</name>
<evidence type="ECO:0000256" key="1">
    <source>
        <dbReference type="ARBA" id="ARBA00006169"/>
    </source>
</evidence>
<keyword evidence="2" id="KW-0479">Metal-binding</keyword>
<dbReference type="GO" id="GO:0008198">
    <property type="term" value="F:ferrous iron binding"/>
    <property type="evidence" value="ECO:0007669"/>
    <property type="project" value="TreeGrafter"/>
</dbReference>
<dbReference type="SUPFAM" id="SSF144217">
    <property type="entry name" value="CSL zinc finger"/>
    <property type="match status" value="1"/>
</dbReference>
<dbReference type="EMBL" id="MTYJ01000098">
    <property type="protein sequence ID" value="OQV14826.1"/>
    <property type="molecule type" value="Genomic_DNA"/>
</dbReference>
<dbReference type="PROSITE" id="PS51074">
    <property type="entry name" value="DPH_MB"/>
    <property type="match status" value="1"/>
</dbReference>
<dbReference type="Pfam" id="PF00226">
    <property type="entry name" value="DnaJ"/>
    <property type="match status" value="1"/>
</dbReference>
<evidence type="ECO:0008006" key="9">
    <source>
        <dbReference type="Google" id="ProtNLM"/>
    </source>
</evidence>
<sequence length="157" mass="17235">MSSSRPNYYEILEVSNSATPEEIKSNYYRLAKLLHPDKGRGENGVGTADTAAPKADAAFQLIEEAYRILANMASRKLYDADEAACQKSFPIAAYISPNDMDSIEDPRGLSYPCRCGDVFFVGQDKLDSSNSKSPEMVVPCSSCSFAVVLRFNLPSEE</sequence>
<dbReference type="Pfam" id="PF05207">
    <property type="entry name" value="Zn_ribbon_CSL"/>
    <property type="match status" value="1"/>
</dbReference>
<feature type="domain" description="DPH-type MB" evidence="6">
    <location>
        <begin position="91"/>
        <end position="152"/>
    </location>
</feature>
<dbReference type="PANTHER" id="PTHR45255:SF1">
    <property type="entry name" value="DNAJ HOMOLOG SUBFAMILY C MEMBER 24"/>
    <property type="match status" value="1"/>
</dbReference>
<dbReference type="InterPro" id="IPR001623">
    <property type="entry name" value="DnaJ_domain"/>
</dbReference>
<dbReference type="InterPro" id="IPR007872">
    <property type="entry name" value="DPH_MB_dom"/>
</dbReference>
<reference evidence="8" key="1">
    <citation type="submission" date="2017-01" db="EMBL/GenBank/DDBJ databases">
        <title>Comparative genomics of anhydrobiosis in the tardigrade Hypsibius dujardini.</title>
        <authorList>
            <person name="Yoshida Y."/>
            <person name="Koutsovoulos G."/>
            <person name="Laetsch D."/>
            <person name="Stevens L."/>
            <person name="Kumar S."/>
            <person name="Horikawa D."/>
            <person name="Ishino K."/>
            <person name="Komine S."/>
            <person name="Tomita M."/>
            <person name="Blaxter M."/>
            <person name="Arakawa K."/>
        </authorList>
    </citation>
    <scope>NUCLEOTIDE SEQUENCE [LARGE SCALE GENOMIC DNA]</scope>
    <source>
        <strain evidence="8">Z151</strain>
    </source>
</reference>
<dbReference type="Gene3D" id="3.10.660.10">
    <property type="entry name" value="DPH Zinc finger"/>
    <property type="match status" value="1"/>
</dbReference>
<evidence type="ECO:0000259" key="6">
    <source>
        <dbReference type="PROSITE" id="PS51074"/>
    </source>
</evidence>
<dbReference type="Gene3D" id="1.10.287.110">
    <property type="entry name" value="DnaJ domain"/>
    <property type="match status" value="1"/>
</dbReference>
<protein>
    <recommendedName>
        <fullName evidence="9">Diphthamide biosynthesis protein 4</fullName>
    </recommendedName>
</protein>
<evidence type="ECO:0000313" key="7">
    <source>
        <dbReference type="EMBL" id="OQV14826.1"/>
    </source>
</evidence>
<accession>A0A1W0WI10</accession>
<dbReference type="PANTHER" id="PTHR45255">
    <property type="entry name" value="DNAJ HOMOLOG SUBFAMILY C MEMBER 24"/>
    <property type="match status" value="1"/>
</dbReference>
<organism evidence="7 8">
    <name type="scientific">Hypsibius exemplaris</name>
    <name type="common">Freshwater tardigrade</name>
    <dbReference type="NCBI Taxonomy" id="2072580"/>
    <lineage>
        <taxon>Eukaryota</taxon>
        <taxon>Metazoa</taxon>
        <taxon>Ecdysozoa</taxon>
        <taxon>Tardigrada</taxon>
        <taxon>Eutardigrada</taxon>
        <taxon>Parachela</taxon>
        <taxon>Hypsibioidea</taxon>
        <taxon>Hypsibiidae</taxon>
        <taxon>Hypsibius</taxon>
    </lineage>
</organism>
<comment type="similarity">
    <text evidence="1">Belongs to the DPH4 family.</text>
</comment>
<dbReference type="PROSITE" id="PS50076">
    <property type="entry name" value="DNAJ_2"/>
    <property type="match status" value="1"/>
</dbReference>
<dbReference type="AlphaFoldDB" id="A0A1W0WI10"/>
<dbReference type="SMART" id="SM00271">
    <property type="entry name" value="DnaJ"/>
    <property type="match status" value="1"/>
</dbReference>
<dbReference type="OrthoDB" id="66964at2759"/>